<organism evidence="2">
    <name type="scientific">Phaeocystis antarctica</name>
    <dbReference type="NCBI Taxonomy" id="33657"/>
    <lineage>
        <taxon>Eukaryota</taxon>
        <taxon>Haptista</taxon>
        <taxon>Haptophyta</taxon>
        <taxon>Prymnesiophyceae</taxon>
        <taxon>Phaeocystales</taxon>
        <taxon>Phaeocystaceae</taxon>
        <taxon>Phaeocystis</taxon>
    </lineage>
</organism>
<proteinExistence type="predicted"/>
<feature type="region of interest" description="Disordered" evidence="1">
    <location>
        <begin position="41"/>
        <end position="139"/>
    </location>
</feature>
<dbReference type="EMBL" id="HBEP01036997">
    <property type="protein sequence ID" value="CAD8511275.1"/>
    <property type="molecule type" value="Transcribed_RNA"/>
</dbReference>
<feature type="compositionally biased region" description="Acidic residues" evidence="1">
    <location>
        <begin position="108"/>
        <end position="139"/>
    </location>
</feature>
<dbReference type="AlphaFoldDB" id="A0A7S0I572"/>
<sequence length="139" mass="14964">MPGGVPREFVEKQEEALRVQKEAQEHIEAALQTTKQEFEAQVAAEEKRCDDKGGGTVASSTDAATGGELPTEEEGLPAGESRSDEGRERRSAERGRRYRDHSDRGDHEEGDEFCDDGGGGDDSDSNDNNYDDDGSGDGG</sequence>
<feature type="compositionally biased region" description="Basic and acidic residues" evidence="1">
    <location>
        <begin position="44"/>
        <end position="53"/>
    </location>
</feature>
<reference evidence="2" key="1">
    <citation type="submission" date="2021-01" db="EMBL/GenBank/DDBJ databases">
        <authorList>
            <person name="Corre E."/>
            <person name="Pelletier E."/>
            <person name="Niang G."/>
            <person name="Scheremetjew M."/>
            <person name="Finn R."/>
            <person name="Kale V."/>
            <person name="Holt S."/>
            <person name="Cochrane G."/>
            <person name="Meng A."/>
            <person name="Brown T."/>
            <person name="Cohen L."/>
        </authorList>
    </citation>
    <scope>NUCLEOTIDE SEQUENCE</scope>
    <source>
        <strain evidence="2">CCMP1374</strain>
    </source>
</reference>
<evidence type="ECO:0000256" key="1">
    <source>
        <dbReference type="SAM" id="MobiDB-lite"/>
    </source>
</evidence>
<name>A0A7S0I572_9EUKA</name>
<protein>
    <submittedName>
        <fullName evidence="2">Uncharacterized protein</fullName>
    </submittedName>
</protein>
<feature type="compositionally biased region" description="Basic and acidic residues" evidence="1">
    <location>
        <begin position="81"/>
        <end position="107"/>
    </location>
</feature>
<gene>
    <name evidence="2" type="ORF">PANT1444_LOCUS20930</name>
</gene>
<evidence type="ECO:0000313" key="2">
    <source>
        <dbReference type="EMBL" id="CAD8511275.1"/>
    </source>
</evidence>
<accession>A0A7S0I572</accession>